<dbReference type="Gene3D" id="1.10.10.60">
    <property type="entry name" value="Homeodomain-like"/>
    <property type="match status" value="1"/>
</dbReference>
<keyword evidence="3" id="KW-0805">Transcription regulation</keyword>
<dbReference type="InterPro" id="IPR001356">
    <property type="entry name" value="HD"/>
</dbReference>
<feature type="region of interest" description="Disordered" evidence="11">
    <location>
        <begin position="1"/>
        <end position="75"/>
    </location>
</feature>
<dbReference type="FunFam" id="1.10.10.60:FF:000229">
    <property type="entry name" value="Homeobox-leucine zipper protein HDG1"/>
    <property type="match status" value="1"/>
</dbReference>
<dbReference type="PROSITE" id="PS50071">
    <property type="entry name" value="HOMEOBOX_2"/>
    <property type="match status" value="1"/>
</dbReference>
<dbReference type="SUPFAM" id="SSF55961">
    <property type="entry name" value="Bet v1-like"/>
    <property type="match status" value="2"/>
</dbReference>
<evidence type="ECO:0000256" key="6">
    <source>
        <dbReference type="ARBA" id="ARBA00023155"/>
    </source>
</evidence>
<evidence type="ECO:0000313" key="14">
    <source>
        <dbReference type="EMBL" id="RWR85112.1"/>
    </source>
</evidence>
<proteinExistence type="inferred from homology"/>
<comment type="similarity">
    <text evidence="2">Belongs to the HD-ZIP homeobox family. Class IV subfamily.</text>
</comment>
<evidence type="ECO:0000256" key="5">
    <source>
        <dbReference type="ARBA" id="ARBA00023125"/>
    </source>
</evidence>
<dbReference type="InterPro" id="IPR009057">
    <property type="entry name" value="Homeodomain-like_sf"/>
</dbReference>
<keyword evidence="6 9" id="KW-0371">Homeobox</keyword>
<evidence type="ECO:0000259" key="12">
    <source>
        <dbReference type="PROSITE" id="PS50071"/>
    </source>
</evidence>
<dbReference type="InterPro" id="IPR002913">
    <property type="entry name" value="START_lipid-bd_dom"/>
</dbReference>
<dbReference type="AlphaFoldDB" id="A0A443P308"/>
<dbReference type="EMBL" id="QPKB01000005">
    <property type="protein sequence ID" value="RWR85112.1"/>
    <property type="molecule type" value="Genomic_DNA"/>
</dbReference>
<dbReference type="Proteomes" id="UP000283530">
    <property type="component" value="Unassembled WGS sequence"/>
</dbReference>
<dbReference type="PANTHER" id="PTHR45654">
    <property type="entry name" value="HOMEOBOX-LEUCINE ZIPPER PROTEIN MERISTEM L1"/>
    <property type="match status" value="1"/>
</dbReference>
<dbReference type="SUPFAM" id="SSF46689">
    <property type="entry name" value="Homeodomain-like"/>
    <property type="match status" value="1"/>
</dbReference>
<dbReference type="CDD" id="cd00086">
    <property type="entry name" value="homeodomain"/>
    <property type="match status" value="1"/>
</dbReference>
<dbReference type="OrthoDB" id="6159439at2759"/>
<dbReference type="InterPro" id="IPR023393">
    <property type="entry name" value="START-like_dom_sf"/>
</dbReference>
<keyword evidence="15" id="KW-1185">Reference proteome</keyword>
<dbReference type="SMART" id="SM00389">
    <property type="entry name" value="HOX"/>
    <property type="match status" value="1"/>
</dbReference>
<gene>
    <name evidence="14" type="ORF">CKAN_01396000</name>
</gene>
<dbReference type="SMART" id="SM00234">
    <property type="entry name" value="START"/>
    <property type="match status" value="1"/>
</dbReference>
<evidence type="ECO:0000256" key="4">
    <source>
        <dbReference type="ARBA" id="ARBA00023054"/>
    </source>
</evidence>
<dbReference type="PANTHER" id="PTHR45654:SF77">
    <property type="entry name" value="HOMEOBOX-LEUCINE ZIPPER PROTEIN MERISTEM L1"/>
    <property type="match status" value="1"/>
</dbReference>
<feature type="DNA-binding region" description="Homeobox" evidence="9">
    <location>
        <begin position="66"/>
        <end position="125"/>
    </location>
</feature>
<feature type="domain" description="Homeobox" evidence="12">
    <location>
        <begin position="64"/>
        <end position="124"/>
    </location>
</feature>
<keyword evidence="8 9" id="KW-0539">Nucleus</keyword>
<reference evidence="14 15" key="1">
    <citation type="journal article" date="2019" name="Nat. Plants">
        <title>Stout camphor tree genome fills gaps in understanding of flowering plant genome evolution.</title>
        <authorList>
            <person name="Chaw S.M."/>
            <person name="Liu Y.C."/>
            <person name="Wu Y.W."/>
            <person name="Wang H.Y."/>
            <person name="Lin C.I."/>
            <person name="Wu C.S."/>
            <person name="Ke H.M."/>
            <person name="Chang L.Y."/>
            <person name="Hsu C.Y."/>
            <person name="Yang H.T."/>
            <person name="Sudianto E."/>
            <person name="Hsu M.H."/>
            <person name="Wu K.P."/>
            <person name="Wang L.N."/>
            <person name="Leebens-Mack J.H."/>
            <person name="Tsai I.J."/>
        </authorList>
    </citation>
    <scope>NUCLEOTIDE SEQUENCE [LARGE SCALE GENOMIC DNA]</scope>
    <source>
        <strain evidence="15">cv. Chaw 1501</strain>
        <tissue evidence="14">Young leaves</tissue>
    </source>
</reference>
<dbReference type="CDD" id="cd08875">
    <property type="entry name" value="START_ArGLABRA2_like"/>
    <property type="match status" value="1"/>
</dbReference>
<dbReference type="STRING" id="337451.A0A443P308"/>
<feature type="compositionally biased region" description="Basic and acidic residues" evidence="11">
    <location>
        <begin position="31"/>
        <end position="50"/>
    </location>
</feature>
<evidence type="ECO:0000259" key="13">
    <source>
        <dbReference type="PROSITE" id="PS50848"/>
    </source>
</evidence>
<evidence type="ECO:0000256" key="11">
    <source>
        <dbReference type="SAM" id="MobiDB-lite"/>
    </source>
</evidence>
<evidence type="ECO:0000256" key="8">
    <source>
        <dbReference type="ARBA" id="ARBA00023242"/>
    </source>
</evidence>
<dbReference type="PROSITE" id="PS50848">
    <property type="entry name" value="START"/>
    <property type="match status" value="1"/>
</dbReference>
<keyword evidence="5 9" id="KW-0238">DNA-binding</keyword>
<evidence type="ECO:0000256" key="2">
    <source>
        <dbReference type="ARBA" id="ARBA00006789"/>
    </source>
</evidence>
<name>A0A443P308_9MAGN</name>
<dbReference type="Pfam" id="PF25797">
    <property type="entry name" value="PDF2_C"/>
    <property type="match status" value="1"/>
</dbReference>
<accession>A0A443P308</accession>
<evidence type="ECO:0000256" key="9">
    <source>
        <dbReference type="PROSITE-ProRule" id="PRU00108"/>
    </source>
</evidence>
<dbReference type="InterPro" id="IPR057993">
    <property type="entry name" value="HD-Zip_IV_C"/>
</dbReference>
<sequence length="687" mass="76550">MFQPNNMVEGEQQQQLQNVPQEMNNNTPQREMPKVREEELENKSGSDIHDGASGSGDDQDQNQPARKKRYHRHTQRQIQEMEAFFKECPHPDDKQRRELGRELGLEPLQVKFWFQNKRTQMKTHHERHENTQLRTENECLRMENMKFKEALSSAACLTCGGPATIGERSYNEQQLRLENARLREEIERISGIASKYVGKPMLPQFSLAPRVPSHISLDPPVGSFGMQLGMGGEMYGATEIIQSMPQPEIDNRKVVELVVVAMDELIRMATIGQPLWTPAYDGSIEVLSEDEYVRLFPQGIGPKRLGMSSEATRETAVVGMHHINFVEILMDVMSAEFQVPTPLVPARESYFARYCKQHNEGTWAVVDVSLDCLRPGPLMRCRRRPSGCVIQEMSNGYTKVTWVEHVEADYKMIHRMFKTIVSFGLAFGAKRWIATLDHQCERLAIVMASGNAGGDGVITSQEGRKSMVKLSERMVTSFCAGVCGSTAHSWTLVSWNGAEDVRVMMKESINDPGRPSGIVLCASTSFWLPQSHKRVFNFLSSENSRNEWDILASGGTVEEMANLVTGREPGNSISLLRVNSLNANHSNMVILQECCTDPTGSFVIYAPVDIGSMNMVLNGGDPDYVALLPSGFSLFPDGIGGSLLTVAFQILVDSVPTAKLSLASITTVNSLISSTVGKMKALIREKA</sequence>
<dbReference type="GO" id="GO:0005634">
    <property type="term" value="C:nucleus"/>
    <property type="evidence" value="ECO:0007669"/>
    <property type="project" value="UniProtKB-SubCell"/>
</dbReference>
<keyword evidence="4" id="KW-0175">Coiled coil</keyword>
<evidence type="ECO:0000256" key="7">
    <source>
        <dbReference type="ARBA" id="ARBA00023163"/>
    </source>
</evidence>
<dbReference type="GO" id="GO:0008289">
    <property type="term" value="F:lipid binding"/>
    <property type="evidence" value="ECO:0007669"/>
    <property type="project" value="InterPro"/>
</dbReference>
<evidence type="ECO:0000256" key="1">
    <source>
        <dbReference type="ARBA" id="ARBA00004123"/>
    </source>
</evidence>
<protein>
    <submittedName>
        <fullName evidence="14">Homeobox-leucine zipper protein HDG2-like protein</fullName>
    </submittedName>
</protein>
<comment type="subcellular location">
    <subcellularLocation>
        <location evidence="1 9 10">Nucleus</location>
    </subcellularLocation>
</comment>
<evidence type="ECO:0000313" key="15">
    <source>
        <dbReference type="Proteomes" id="UP000283530"/>
    </source>
</evidence>
<feature type="domain" description="START" evidence="13">
    <location>
        <begin position="257"/>
        <end position="445"/>
    </location>
</feature>
<feature type="compositionally biased region" description="Polar residues" evidence="11">
    <location>
        <begin position="18"/>
        <end position="29"/>
    </location>
</feature>
<dbReference type="GO" id="GO:0003677">
    <property type="term" value="F:DNA binding"/>
    <property type="evidence" value="ECO:0007669"/>
    <property type="project" value="UniProtKB-UniRule"/>
</dbReference>
<dbReference type="Pfam" id="PF00046">
    <property type="entry name" value="Homeodomain"/>
    <property type="match status" value="1"/>
</dbReference>
<comment type="caution">
    <text evidence="14">The sequence shown here is derived from an EMBL/GenBank/DDBJ whole genome shotgun (WGS) entry which is preliminary data.</text>
</comment>
<dbReference type="Gene3D" id="3.30.530.20">
    <property type="match status" value="1"/>
</dbReference>
<feature type="compositionally biased region" description="Basic residues" evidence="11">
    <location>
        <begin position="65"/>
        <end position="75"/>
    </location>
</feature>
<keyword evidence="7" id="KW-0804">Transcription</keyword>
<evidence type="ECO:0000256" key="3">
    <source>
        <dbReference type="ARBA" id="ARBA00023015"/>
    </source>
</evidence>
<dbReference type="InterPro" id="IPR042160">
    <property type="entry name" value="HD-Zip_IV"/>
</dbReference>
<dbReference type="Pfam" id="PF01852">
    <property type="entry name" value="START"/>
    <property type="match status" value="1"/>
</dbReference>
<evidence type="ECO:0000256" key="10">
    <source>
        <dbReference type="RuleBase" id="RU000682"/>
    </source>
</evidence>
<organism evidence="14 15">
    <name type="scientific">Cinnamomum micranthum f. kanehirae</name>
    <dbReference type="NCBI Taxonomy" id="337451"/>
    <lineage>
        <taxon>Eukaryota</taxon>
        <taxon>Viridiplantae</taxon>
        <taxon>Streptophyta</taxon>
        <taxon>Embryophyta</taxon>
        <taxon>Tracheophyta</taxon>
        <taxon>Spermatophyta</taxon>
        <taxon>Magnoliopsida</taxon>
        <taxon>Magnoliidae</taxon>
        <taxon>Laurales</taxon>
        <taxon>Lauraceae</taxon>
        <taxon>Cinnamomum</taxon>
    </lineage>
</organism>